<accession>A0A316VQI2</accession>
<keyword evidence="3" id="KW-1185">Reference proteome</keyword>
<dbReference type="InParanoid" id="A0A316VQI2"/>
<sequence>MTNQEEDAVLAGDPGGIGGGIGGAGGQGWPCCCMLTRGHCNSHGCLTQIRGTWQGLQGEACKVTLRELYSGRHRLAASDPLAGCAQLIGKEICAHLVGKHICAQLIGKQIFYRARAAQRTKDWGGLKRMQSRSSHNSADCCSITRAREEEEMADNPDEMPPRWTHHQQSLHRKHRQHQQLWPERRPYHPPSPQPQNHPRPKKSLKPRASKKKKNPAAPDSSQMPNKDGWFDRLVT</sequence>
<evidence type="ECO:0000313" key="3">
    <source>
        <dbReference type="Proteomes" id="UP000245783"/>
    </source>
</evidence>
<feature type="compositionally biased region" description="Pro residues" evidence="1">
    <location>
        <begin position="188"/>
        <end position="197"/>
    </location>
</feature>
<dbReference type="AlphaFoldDB" id="A0A316VQI2"/>
<dbReference type="Proteomes" id="UP000245783">
    <property type="component" value="Unassembled WGS sequence"/>
</dbReference>
<evidence type="ECO:0000313" key="2">
    <source>
        <dbReference type="EMBL" id="PWN39782.1"/>
    </source>
</evidence>
<protein>
    <submittedName>
        <fullName evidence="2">Uncharacterized protein</fullName>
    </submittedName>
</protein>
<dbReference type="EMBL" id="KZ819445">
    <property type="protein sequence ID" value="PWN39782.1"/>
    <property type="molecule type" value="Genomic_DNA"/>
</dbReference>
<feature type="compositionally biased region" description="Basic residues" evidence="1">
    <location>
        <begin position="198"/>
        <end position="214"/>
    </location>
</feature>
<name>A0A316VQI2_9BASI</name>
<proteinExistence type="predicted"/>
<organism evidence="2 3">
    <name type="scientific">Ceraceosorus guamensis</name>
    <dbReference type="NCBI Taxonomy" id="1522189"/>
    <lineage>
        <taxon>Eukaryota</taxon>
        <taxon>Fungi</taxon>
        <taxon>Dikarya</taxon>
        <taxon>Basidiomycota</taxon>
        <taxon>Ustilaginomycotina</taxon>
        <taxon>Exobasidiomycetes</taxon>
        <taxon>Ceraceosorales</taxon>
        <taxon>Ceraceosoraceae</taxon>
        <taxon>Ceraceosorus</taxon>
    </lineage>
</organism>
<gene>
    <name evidence="2" type="ORF">IE81DRAFT_332097</name>
</gene>
<dbReference type="RefSeq" id="XP_025366942.1">
    <property type="nucleotide sequence ID" value="XM_025515295.1"/>
</dbReference>
<feature type="region of interest" description="Disordered" evidence="1">
    <location>
        <begin position="148"/>
        <end position="235"/>
    </location>
</feature>
<evidence type="ECO:0000256" key="1">
    <source>
        <dbReference type="SAM" id="MobiDB-lite"/>
    </source>
</evidence>
<reference evidence="2 3" key="1">
    <citation type="journal article" date="2018" name="Mol. Biol. Evol.">
        <title>Broad Genomic Sampling Reveals a Smut Pathogenic Ancestry of the Fungal Clade Ustilaginomycotina.</title>
        <authorList>
            <person name="Kijpornyongpan T."/>
            <person name="Mondo S.J."/>
            <person name="Barry K."/>
            <person name="Sandor L."/>
            <person name="Lee J."/>
            <person name="Lipzen A."/>
            <person name="Pangilinan J."/>
            <person name="LaButti K."/>
            <person name="Hainaut M."/>
            <person name="Henrissat B."/>
            <person name="Grigoriev I.V."/>
            <person name="Spatafora J.W."/>
            <person name="Aime M.C."/>
        </authorList>
    </citation>
    <scope>NUCLEOTIDE SEQUENCE [LARGE SCALE GENOMIC DNA]</scope>
    <source>
        <strain evidence="2 3">MCA 4658</strain>
    </source>
</reference>
<feature type="compositionally biased region" description="Basic residues" evidence="1">
    <location>
        <begin position="163"/>
        <end position="177"/>
    </location>
</feature>
<dbReference type="GeneID" id="37037165"/>